<protein>
    <submittedName>
        <fullName evidence="4">Uncharacterized protein</fullName>
    </submittedName>
</protein>
<dbReference type="HOGENOM" id="CLU_013875_0_0_1"/>
<dbReference type="PANTHER" id="PTHR41967">
    <property type="entry name" value="FI19406P1-RELATED"/>
    <property type="match status" value="1"/>
</dbReference>
<dbReference type="OrthoDB" id="6613664at2759"/>
<accession>B3MP05</accession>
<feature type="compositionally biased region" description="Polar residues" evidence="1">
    <location>
        <begin position="445"/>
        <end position="468"/>
    </location>
</feature>
<evidence type="ECO:0000313" key="4">
    <source>
        <dbReference type="EMBL" id="EDV31171.2"/>
    </source>
</evidence>
<feature type="domain" description="DUF4770" evidence="2">
    <location>
        <begin position="51"/>
        <end position="217"/>
    </location>
</feature>
<sequence>MGLLRRTPLELPTAKWYRGLSLLQIEAANDLADAAKFDLAVNRSHRTRDCLMRLGLRPLPKPSQLTQLVKISRAQVLALLYFVFQKNYNIDQYCGKYSVNAQLLLSALAYLDLPATFKALDQILPLHETNTVTETTEKEKYVKQTVLPERRILRPIGGPVSPYFQKQPRPKIHRQENRFVTRPPPFTVEIPHESKDIKEIDNHWFSDYKFQPLYRKIQTIIKLELRRLFDKLDEAPQDSVKESTSKELCSFHEETRSLERQAFLVDQRNRYLEMIDVGAREKQLTKQRIIKHLNRDVDEYLKKFADKGWSPGVPAIRKTECCACSGLVHVSLESPPKVLSMEGERTRLYESNGPQFRLCGGEVSKRSSVQQPNDPLTSYFRSPKLHVPYVFNYSKIFASDSSKSLNTTEIIGTGLVKSLMRSSDDDEQIGDQVSQRSKQTHRSSTRLISKSVLRSHTNQSSCSHQSSRPIRGLRHKQCPNSDINKGIDQESHSDEKIHSPIMKHYIDQALCRCVRRIFEKSLLVANRDSDKLQLNRLSYPQHKLIDPDDDRLMDQMLKDAFRVLRKDKNLVLATLPDGHQIPEMREWIKRRYGKQYGLQSRKMYFKTSAKMVKNLDLIEELRRVSAIIDPLLIRYAPISFGMYHSITKSAKLFKEKVREDVFQLMLQRTRVCWQVLHGLRAKNNTSLREIFFTYMPSSVRHGGPTMSQYFTDNPREDPRKNRFLNWNH</sequence>
<dbReference type="KEGG" id="dan:6497502"/>
<reference evidence="4 5" key="1">
    <citation type="journal article" date="2007" name="Nature">
        <title>Evolution of genes and genomes on the Drosophila phylogeny.</title>
        <authorList>
            <consortium name="Drosophila 12 Genomes Consortium"/>
            <person name="Clark A.G."/>
            <person name="Eisen M.B."/>
            <person name="Smith D.R."/>
            <person name="Bergman C.M."/>
            <person name="Oliver B."/>
            <person name="Markow T.A."/>
            <person name="Kaufman T.C."/>
            <person name="Kellis M."/>
            <person name="Gelbart W."/>
            <person name="Iyer V.N."/>
            <person name="Pollard D.A."/>
            <person name="Sackton T.B."/>
            <person name="Larracuente A.M."/>
            <person name="Singh N.D."/>
            <person name="Abad J.P."/>
            <person name="Abt D.N."/>
            <person name="Adryan B."/>
            <person name="Aguade M."/>
            <person name="Akashi H."/>
            <person name="Anderson W.W."/>
            <person name="Aquadro C.F."/>
            <person name="Ardell D.H."/>
            <person name="Arguello R."/>
            <person name="Artieri C.G."/>
            <person name="Barbash D.A."/>
            <person name="Barker D."/>
            <person name="Barsanti P."/>
            <person name="Batterham P."/>
            <person name="Batzoglou S."/>
            <person name="Begun D."/>
            <person name="Bhutkar A."/>
            <person name="Blanco E."/>
            <person name="Bosak S.A."/>
            <person name="Bradley R.K."/>
            <person name="Brand A.D."/>
            <person name="Brent M.R."/>
            <person name="Brooks A.N."/>
            <person name="Brown R.H."/>
            <person name="Butlin R.K."/>
            <person name="Caggese C."/>
            <person name="Calvi B.R."/>
            <person name="Bernardo de Carvalho A."/>
            <person name="Caspi A."/>
            <person name="Castrezana S."/>
            <person name="Celniker S.E."/>
            <person name="Chang J.L."/>
            <person name="Chapple C."/>
            <person name="Chatterji S."/>
            <person name="Chinwalla A."/>
            <person name="Civetta A."/>
            <person name="Clifton S.W."/>
            <person name="Comeron J.M."/>
            <person name="Costello J.C."/>
            <person name="Coyne J.A."/>
            <person name="Daub J."/>
            <person name="David R.G."/>
            <person name="Delcher A.L."/>
            <person name="Delehaunty K."/>
            <person name="Do C.B."/>
            <person name="Ebling H."/>
            <person name="Edwards K."/>
            <person name="Eickbush T."/>
            <person name="Evans J.D."/>
            <person name="Filipski A."/>
            <person name="Findeiss S."/>
            <person name="Freyhult E."/>
            <person name="Fulton L."/>
            <person name="Fulton R."/>
            <person name="Garcia A.C."/>
            <person name="Gardiner A."/>
            <person name="Garfield D.A."/>
            <person name="Garvin B.E."/>
            <person name="Gibson G."/>
            <person name="Gilbert D."/>
            <person name="Gnerre S."/>
            <person name="Godfrey J."/>
            <person name="Good R."/>
            <person name="Gotea V."/>
            <person name="Gravely B."/>
            <person name="Greenberg A.J."/>
            <person name="Griffiths-Jones S."/>
            <person name="Gross S."/>
            <person name="Guigo R."/>
            <person name="Gustafson E.A."/>
            <person name="Haerty W."/>
            <person name="Hahn M.W."/>
            <person name="Halligan D.L."/>
            <person name="Halpern A.L."/>
            <person name="Halter G.M."/>
            <person name="Han M.V."/>
            <person name="Heger A."/>
            <person name="Hillier L."/>
            <person name="Hinrichs A.S."/>
            <person name="Holmes I."/>
            <person name="Hoskins R.A."/>
            <person name="Hubisz M.J."/>
            <person name="Hultmark D."/>
            <person name="Huntley M.A."/>
            <person name="Jaffe D.B."/>
            <person name="Jagadeeshan S."/>
            <person name="Jeck W.R."/>
            <person name="Johnson J."/>
            <person name="Jones C.D."/>
            <person name="Jordan W.C."/>
            <person name="Karpen G.H."/>
            <person name="Kataoka E."/>
            <person name="Keightley P.D."/>
            <person name="Kheradpour P."/>
            <person name="Kirkness E.F."/>
            <person name="Koerich L.B."/>
            <person name="Kristiansen K."/>
            <person name="Kudrna D."/>
            <person name="Kulathinal R.J."/>
            <person name="Kumar S."/>
            <person name="Kwok R."/>
            <person name="Lander E."/>
            <person name="Langley C.H."/>
            <person name="Lapoint R."/>
            <person name="Lazzaro B.P."/>
            <person name="Lee S.J."/>
            <person name="Levesque L."/>
            <person name="Li R."/>
            <person name="Lin C.F."/>
            <person name="Lin M.F."/>
            <person name="Lindblad-Toh K."/>
            <person name="Llopart A."/>
            <person name="Long M."/>
            <person name="Low L."/>
            <person name="Lozovsky E."/>
            <person name="Lu J."/>
            <person name="Luo M."/>
            <person name="Machado C.A."/>
            <person name="Makalowski W."/>
            <person name="Marzo M."/>
            <person name="Matsuda M."/>
            <person name="Matzkin L."/>
            <person name="McAllister B."/>
            <person name="McBride C.S."/>
            <person name="McKernan B."/>
            <person name="McKernan K."/>
            <person name="Mendez-Lago M."/>
            <person name="Minx P."/>
            <person name="Mollenhauer M.U."/>
            <person name="Montooth K."/>
            <person name="Mount S.M."/>
            <person name="Mu X."/>
            <person name="Myers E."/>
            <person name="Negre B."/>
            <person name="Newfeld S."/>
            <person name="Nielsen R."/>
            <person name="Noor M.A."/>
            <person name="O'Grady P."/>
            <person name="Pachter L."/>
            <person name="Papaceit M."/>
            <person name="Parisi M.J."/>
            <person name="Parisi M."/>
            <person name="Parts L."/>
            <person name="Pedersen J.S."/>
            <person name="Pesole G."/>
            <person name="Phillippy A.M."/>
            <person name="Ponting C.P."/>
            <person name="Pop M."/>
            <person name="Porcelli D."/>
            <person name="Powell J.R."/>
            <person name="Prohaska S."/>
            <person name="Pruitt K."/>
            <person name="Puig M."/>
            <person name="Quesneville H."/>
            <person name="Ram K.R."/>
            <person name="Rand D."/>
            <person name="Rasmussen M.D."/>
            <person name="Reed L.K."/>
            <person name="Reenan R."/>
            <person name="Reily A."/>
            <person name="Remington K.A."/>
            <person name="Rieger T.T."/>
            <person name="Ritchie M.G."/>
            <person name="Robin C."/>
            <person name="Rogers Y.H."/>
            <person name="Rohde C."/>
            <person name="Rozas J."/>
            <person name="Rubenfield M.J."/>
            <person name="Ruiz A."/>
            <person name="Russo S."/>
            <person name="Salzberg S.L."/>
            <person name="Sanchez-Gracia A."/>
            <person name="Saranga D.J."/>
            <person name="Sato H."/>
            <person name="Schaeffer S.W."/>
            <person name="Schatz M.C."/>
            <person name="Schlenke T."/>
            <person name="Schwartz R."/>
            <person name="Segarra C."/>
            <person name="Singh R.S."/>
            <person name="Sirot L."/>
            <person name="Sirota M."/>
            <person name="Sisneros N.B."/>
            <person name="Smith C.D."/>
            <person name="Smith T.F."/>
            <person name="Spieth J."/>
            <person name="Stage D.E."/>
            <person name="Stark A."/>
            <person name="Stephan W."/>
            <person name="Strausberg R.L."/>
            <person name="Strempel S."/>
            <person name="Sturgill D."/>
            <person name="Sutton G."/>
            <person name="Sutton G.G."/>
            <person name="Tao W."/>
            <person name="Teichmann S."/>
            <person name="Tobari Y.N."/>
            <person name="Tomimura Y."/>
            <person name="Tsolas J.M."/>
            <person name="Valente V.L."/>
            <person name="Venter E."/>
            <person name="Venter J.C."/>
            <person name="Vicario S."/>
            <person name="Vieira F.G."/>
            <person name="Vilella A.J."/>
            <person name="Villasante A."/>
            <person name="Walenz B."/>
            <person name="Wang J."/>
            <person name="Wasserman M."/>
            <person name="Watts T."/>
            <person name="Wilson D."/>
            <person name="Wilson R.K."/>
            <person name="Wing R.A."/>
            <person name="Wolfner M.F."/>
            <person name="Wong A."/>
            <person name="Wong G.K."/>
            <person name="Wu C.I."/>
            <person name="Wu G."/>
            <person name="Yamamoto D."/>
            <person name="Yang H.P."/>
            <person name="Yang S.P."/>
            <person name="Yorke J.A."/>
            <person name="Yoshida K."/>
            <person name="Zdobnov E."/>
            <person name="Zhang P."/>
            <person name="Zhang Y."/>
            <person name="Zimin A.V."/>
            <person name="Baldwin J."/>
            <person name="Abdouelleil A."/>
            <person name="Abdulkadir J."/>
            <person name="Abebe A."/>
            <person name="Abera B."/>
            <person name="Abreu J."/>
            <person name="Acer S.C."/>
            <person name="Aftuck L."/>
            <person name="Alexander A."/>
            <person name="An P."/>
            <person name="Anderson E."/>
            <person name="Anderson S."/>
            <person name="Arachi H."/>
            <person name="Azer M."/>
            <person name="Bachantsang P."/>
            <person name="Barry A."/>
            <person name="Bayul T."/>
            <person name="Berlin A."/>
            <person name="Bessette D."/>
            <person name="Bloom T."/>
            <person name="Blye J."/>
            <person name="Boguslavskiy L."/>
            <person name="Bonnet C."/>
            <person name="Boukhgalter B."/>
            <person name="Bourzgui I."/>
            <person name="Brown A."/>
            <person name="Cahill P."/>
            <person name="Channer S."/>
            <person name="Cheshatsang Y."/>
            <person name="Chuda L."/>
            <person name="Citroen M."/>
            <person name="Collymore A."/>
            <person name="Cooke P."/>
            <person name="Costello M."/>
            <person name="D'Aco K."/>
            <person name="Daza R."/>
            <person name="De Haan G."/>
            <person name="DeGray S."/>
            <person name="DeMaso C."/>
            <person name="Dhargay N."/>
            <person name="Dooley K."/>
            <person name="Dooley E."/>
            <person name="Doricent M."/>
            <person name="Dorje P."/>
            <person name="Dorjee K."/>
            <person name="Dupes A."/>
            <person name="Elong R."/>
            <person name="Falk J."/>
            <person name="Farina A."/>
            <person name="Faro S."/>
            <person name="Ferguson D."/>
            <person name="Fisher S."/>
            <person name="Foley C.D."/>
            <person name="Franke A."/>
            <person name="Friedrich D."/>
            <person name="Gadbois L."/>
            <person name="Gearin G."/>
            <person name="Gearin C.R."/>
            <person name="Giannoukos G."/>
            <person name="Goode T."/>
            <person name="Graham J."/>
            <person name="Grandbois E."/>
            <person name="Grewal S."/>
            <person name="Gyaltsen K."/>
            <person name="Hafez N."/>
            <person name="Hagos B."/>
            <person name="Hall J."/>
            <person name="Henson C."/>
            <person name="Hollinger A."/>
            <person name="Honan T."/>
            <person name="Huard M.D."/>
            <person name="Hughes L."/>
            <person name="Hurhula B."/>
            <person name="Husby M.E."/>
            <person name="Kamat A."/>
            <person name="Kanga B."/>
            <person name="Kashin S."/>
            <person name="Khazanovich D."/>
            <person name="Kisner P."/>
            <person name="Lance K."/>
            <person name="Lara M."/>
            <person name="Lee W."/>
            <person name="Lennon N."/>
            <person name="Letendre F."/>
            <person name="LeVine R."/>
            <person name="Lipovsky A."/>
            <person name="Liu X."/>
            <person name="Liu J."/>
            <person name="Liu S."/>
            <person name="Lokyitsang T."/>
            <person name="Lokyitsang Y."/>
            <person name="Lubonja R."/>
            <person name="Lui A."/>
            <person name="MacDonald P."/>
            <person name="Magnisalis V."/>
            <person name="Maru K."/>
            <person name="Matthews C."/>
            <person name="McCusker W."/>
            <person name="McDonough S."/>
            <person name="Mehta T."/>
            <person name="Meldrim J."/>
            <person name="Meneus L."/>
            <person name="Mihai O."/>
            <person name="Mihalev A."/>
            <person name="Mihova T."/>
            <person name="Mittelman R."/>
            <person name="Mlenga V."/>
            <person name="Montmayeur A."/>
            <person name="Mulrain L."/>
            <person name="Navidi A."/>
            <person name="Naylor J."/>
            <person name="Negash T."/>
            <person name="Nguyen T."/>
            <person name="Nguyen N."/>
            <person name="Nicol R."/>
            <person name="Norbu C."/>
            <person name="Norbu N."/>
            <person name="Novod N."/>
            <person name="O'Neill B."/>
            <person name="Osman S."/>
            <person name="Markiewicz E."/>
            <person name="Oyono O.L."/>
            <person name="Patti C."/>
            <person name="Phunkhang P."/>
            <person name="Pierre F."/>
            <person name="Priest M."/>
            <person name="Raghuraman S."/>
            <person name="Rege F."/>
            <person name="Reyes R."/>
            <person name="Rise C."/>
            <person name="Rogov P."/>
            <person name="Ross K."/>
            <person name="Ryan E."/>
            <person name="Settipalli S."/>
            <person name="Shea T."/>
            <person name="Sherpa N."/>
            <person name="Shi L."/>
            <person name="Shih D."/>
            <person name="Sparrow T."/>
            <person name="Spaulding J."/>
            <person name="Stalker J."/>
            <person name="Stange-Thomann N."/>
            <person name="Stavropoulos S."/>
            <person name="Stone C."/>
            <person name="Strader C."/>
            <person name="Tesfaye S."/>
            <person name="Thomson T."/>
            <person name="Thoulutsang Y."/>
            <person name="Thoulutsang D."/>
            <person name="Topham K."/>
            <person name="Topping I."/>
            <person name="Tsamla T."/>
            <person name="Vassiliev H."/>
            <person name="Vo A."/>
            <person name="Wangchuk T."/>
            <person name="Wangdi T."/>
            <person name="Weiand M."/>
            <person name="Wilkinson J."/>
            <person name="Wilson A."/>
            <person name="Yadav S."/>
            <person name="Young G."/>
            <person name="Yu Q."/>
            <person name="Zembek L."/>
            <person name="Zhong D."/>
            <person name="Zimmer A."/>
            <person name="Zwirko Z."/>
            <person name="Jaffe D.B."/>
            <person name="Alvarez P."/>
            <person name="Brockman W."/>
            <person name="Butler J."/>
            <person name="Chin C."/>
            <person name="Gnerre S."/>
            <person name="Grabherr M."/>
            <person name="Kleber M."/>
            <person name="Mauceli E."/>
            <person name="MacCallum I."/>
        </authorList>
    </citation>
    <scope>NUCLEOTIDE SEQUENCE [LARGE SCALE GENOMIC DNA]</scope>
    <source>
        <strain evidence="5">Tucson 14024-0371.13</strain>
    </source>
</reference>
<evidence type="ECO:0000313" key="5">
    <source>
        <dbReference type="Proteomes" id="UP000007801"/>
    </source>
</evidence>
<dbReference type="InterPro" id="IPR031936">
    <property type="entry name" value="DUF4771"/>
</dbReference>
<dbReference type="eggNOG" id="ENOG502SCTQ">
    <property type="taxonomic scope" value="Eukaryota"/>
</dbReference>
<dbReference type="Pfam" id="PF15995">
    <property type="entry name" value="DUF4771"/>
    <property type="match status" value="1"/>
</dbReference>
<gene>
    <name evidence="4" type="primary">Dana\GF14681</name>
    <name evidence="4" type="synonym">dana_GLEANR_15444</name>
    <name evidence="4" type="ORF">GF14681</name>
</gene>
<keyword evidence="5" id="KW-1185">Reference proteome</keyword>
<dbReference type="PANTHER" id="PTHR41967:SF6">
    <property type="entry name" value="FI19406P1-RELATED"/>
    <property type="match status" value="1"/>
</dbReference>
<dbReference type="AlphaFoldDB" id="B3MP05"/>
<evidence type="ECO:0000259" key="3">
    <source>
        <dbReference type="Pfam" id="PF15995"/>
    </source>
</evidence>
<evidence type="ECO:0000259" key="2">
    <source>
        <dbReference type="Pfam" id="PF15994"/>
    </source>
</evidence>
<dbReference type="EMBL" id="CH902620">
    <property type="protein sequence ID" value="EDV31171.2"/>
    <property type="molecule type" value="Genomic_DNA"/>
</dbReference>
<dbReference type="Pfam" id="PF15994">
    <property type="entry name" value="DUF4770"/>
    <property type="match status" value="1"/>
</dbReference>
<name>B3MP05_DROAN</name>
<dbReference type="STRING" id="7217.B3MP05"/>
<organism evidence="4 5">
    <name type="scientific">Drosophila ananassae</name>
    <name type="common">Fruit fly</name>
    <dbReference type="NCBI Taxonomy" id="7217"/>
    <lineage>
        <taxon>Eukaryota</taxon>
        <taxon>Metazoa</taxon>
        <taxon>Ecdysozoa</taxon>
        <taxon>Arthropoda</taxon>
        <taxon>Hexapoda</taxon>
        <taxon>Insecta</taxon>
        <taxon>Pterygota</taxon>
        <taxon>Neoptera</taxon>
        <taxon>Endopterygota</taxon>
        <taxon>Diptera</taxon>
        <taxon>Brachycera</taxon>
        <taxon>Muscomorpha</taxon>
        <taxon>Ephydroidea</taxon>
        <taxon>Drosophilidae</taxon>
        <taxon>Drosophila</taxon>
        <taxon>Sophophora</taxon>
    </lineage>
</organism>
<dbReference type="Proteomes" id="UP000007801">
    <property type="component" value="Unassembled WGS sequence"/>
</dbReference>
<evidence type="ECO:0000256" key="1">
    <source>
        <dbReference type="SAM" id="MobiDB-lite"/>
    </source>
</evidence>
<proteinExistence type="predicted"/>
<dbReference type="GeneID" id="6497502"/>
<dbReference type="InParanoid" id="B3MP05"/>
<dbReference type="InterPro" id="IPR031935">
    <property type="entry name" value="DUF4770"/>
</dbReference>
<feature type="region of interest" description="Disordered" evidence="1">
    <location>
        <begin position="421"/>
        <end position="493"/>
    </location>
</feature>
<feature type="domain" description="DUF4771" evidence="3">
    <location>
        <begin position="544"/>
        <end position="699"/>
    </location>
</feature>